<dbReference type="Pfam" id="PF01381">
    <property type="entry name" value="HTH_3"/>
    <property type="match status" value="1"/>
</dbReference>
<protein>
    <submittedName>
        <fullName evidence="5">Repressor</fullName>
    </submittedName>
</protein>
<dbReference type="SUPFAM" id="SSF51306">
    <property type="entry name" value="LexA/Signal peptidase"/>
    <property type="match status" value="1"/>
</dbReference>
<dbReference type="Gene3D" id="2.10.109.10">
    <property type="entry name" value="Umud Fragment, subunit A"/>
    <property type="match status" value="1"/>
</dbReference>
<evidence type="ECO:0000256" key="1">
    <source>
        <dbReference type="ARBA" id="ARBA00023015"/>
    </source>
</evidence>
<dbReference type="Proteomes" id="UP000077885">
    <property type="component" value="Unassembled WGS sequence"/>
</dbReference>
<dbReference type="InterPro" id="IPR015927">
    <property type="entry name" value="Peptidase_S24_S26A/B/C"/>
</dbReference>
<dbReference type="PROSITE" id="PS50943">
    <property type="entry name" value="HTH_CROC1"/>
    <property type="match status" value="1"/>
</dbReference>
<keyword evidence="3" id="KW-0804">Transcription</keyword>
<dbReference type="AlphaFoldDB" id="A0A1A9S2K9"/>
<evidence type="ECO:0000256" key="2">
    <source>
        <dbReference type="ARBA" id="ARBA00023125"/>
    </source>
</evidence>
<dbReference type="CDD" id="cd06529">
    <property type="entry name" value="S24_LexA-like"/>
    <property type="match status" value="1"/>
</dbReference>
<reference evidence="6" key="1">
    <citation type="submission" date="2016-05" db="EMBL/GenBank/DDBJ databases">
        <title>Draft genome of Corynebacterium afermentans subsp. afermentans LCDC 88199T.</title>
        <authorList>
            <person name="Bernier A.-M."/>
            <person name="Bernard K."/>
        </authorList>
    </citation>
    <scope>NUCLEOTIDE SEQUENCE [LARGE SCALE GENOMIC DNA]</scope>
    <source>
        <strain evidence="6">NML02-A-017</strain>
    </source>
</reference>
<dbReference type="PANTHER" id="PTHR40661">
    <property type="match status" value="1"/>
</dbReference>
<evidence type="ECO:0000259" key="4">
    <source>
        <dbReference type="PROSITE" id="PS50943"/>
    </source>
</evidence>
<accession>A0A1A9S2K9</accession>
<organism evidence="5 6">
    <name type="scientific">Eikenella longinqua</name>
    <dbReference type="NCBI Taxonomy" id="1795827"/>
    <lineage>
        <taxon>Bacteria</taxon>
        <taxon>Pseudomonadati</taxon>
        <taxon>Pseudomonadota</taxon>
        <taxon>Betaproteobacteria</taxon>
        <taxon>Neisseriales</taxon>
        <taxon>Neisseriaceae</taxon>
        <taxon>Eikenella</taxon>
    </lineage>
</organism>
<name>A0A1A9S2K9_9NEIS</name>
<keyword evidence="1" id="KW-0805">Transcription regulation</keyword>
<dbReference type="CDD" id="cd00093">
    <property type="entry name" value="HTH_XRE"/>
    <property type="match status" value="1"/>
</dbReference>
<dbReference type="RefSeq" id="WP_067589506.1">
    <property type="nucleotide sequence ID" value="NZ_LXSL01000009.1"/>
</dbReference>
<dbReference type="EMBL" id="LXSL01000009">
    <property type="protein sequence ID" value="OAM31528.1"/>
    <property type="molecule type" value="Genomic_DNA"/>
</dbReference>
<sequence>MENFNVEFAKRMEIVAKRLGSISELARRVDVAYPTATKWVKEGAEPSTTNLIKIADAAQVNLLWLATGQGSPSLEGEQKISGGLEQEEGQRILQEQLDKTNQIVKGLKEARRISRMGGTHPLNVNGDVVDIDEFVFIPFYDVSVSAGQGAWVDNDRPKSCLTFRRDWLESYITSDFSTLTVVMVKGDSMVGVLNDKDAILVDHSQTEASDGLYALRIGNETFVKRVQRLPDSLLITSANQEYQPFTVPLENGDATSSSVSIIGKVVWLGRAL</sequence>
<dbReference type="Pfam" id="PF00717">
    <property type="entry name" value="Peptidase_S24"/>
    <property type="match status" value="1"/>
</dbReference>
<dbReference type="SUPFAM" id="SSF47413">
    <property type="entry name" value="lambda repressor-like DNA-binding domains"/>
    <property type="match status" value="1"/>
</dbReference>
<keyword evidence="6" id="KW-1185">Reference proteome</keyword>
<evidence type="ECO:0000313" key="6">
    <source>
        <dbReference type="Proteomes" id="UP000077885"/>
    </source>
</evidence>
<dbReference type="InterPro" id="IPR039418">
    <property type="entry name" value="LexA-like"/>
</dbReference>
<dbReference type="OrthoDB" id="7011085at2"/>
<proteinExistence type="predicted"/>
<dbReference type="InterPro" id="IPR001387">
    <property type="entry name" value="Cro/C1-type_HTH"/>
</dbReference>
<dbReference type="InterPro" id="IPR036286">
    <property type="entry name" value="LexA/Signal_pep-like_sf"/>
</dbReference>
<dbReference type="GO" id="GO:0003677">
    <property type="term" value="F:DNA binding"/>
    <property type="evidence" value="ECO:0007669"/>
    <property type="project" value="UniProtKB-KW"/>
</dbReference>
<keyword evidence="2" id="KW-0238">DNA-binding</keyword>
<dbReference type="Gene3D" id="1.10.260.40">
    <property type="entry name" value="lambda repressor-like DNA-binding domains"/>
    <property type="match status" value="1"/>
</dbReference>
<dbReference type="STRING" id="1795827.A7P95_00430"/>
<dbReference type="PANTHER" id="PTHR40661:SF3">
    <property type="entry name" value="FELS-1 PROPHAGE TRANSCRIPTIONAL REGULATOR"/>
    <property type="match status" value="1"/>
</dbReference>
<dbReference type="InterPro" id="IPR010982">
    <property type="entry name" value="Lambda_DNA-bd_dom_sf"/>
</dbReference>
<feature type="domain" description="HTH cro/C1-type" evidence="4">
    <location>
        <begin position="21"/>
        <end position="65"/>
    </location>
</feature>
<evidence type="ECO:0000256" key="3">
    <source>
        <dbReference type="ARBA" id="ARBA00023163"/>
    </source>
</evidence>
<comment type="caution">
    <text evidence="5">The sequence shown here is derived from an EMBL/GenBank/DDBJ whole genome shotgun (WGS) entry which is preliminary data.</text>
</comment>
<evidence type="ECO:0000313" key="5">
    <source>
        <dbReference type="EMBL" id="OAM31528.1"/>
    </source>
</evidence>
<gene>
    <name evidence="5" type="ORF">A7P95_00430</name>
</gene>